<evidence type="ECO:0000313" key="5">
    <source>
        <dbReference type="Proteomes" id="UP000692954"/>
    </source>
</evidence>
<keyword evidence="1 3" id="KW-0853">WD repeat</keyword>
<sequence length="331" mass="38558">MISIDIQPQTEFLGNNYWRKLRQVEYSKEFEEQITKTVIERENNDSDQQFKHKKSIIQAKFCKSKEFLATTSLDKIVRIFSMDGQLKHQFENFLDSDKTISFSYNGKFLAGAGSYDKIIRIWNIDSQILQFELKGLKSKISKIIYFNNRDDRIISVTQDNQIQIWDIESGIILQTLISQQNQITAIQISNDDLRCVTGSLDGMIIEWDLKNYQLKKQWKGHQKGCFALKYANEGHTLVSGGADKKIKFWNMDKYKLFKQFNGHTNSIYAIEVEKDIVISCQFNQTLLWNMKTLKTIQQISSTQLDYCFVEMMKDSFVIGNNGNGIKVCNFD</sequence>
<evidence type="ECO:0000256" key="1">
    <source>
        <dbReference type="ARBA" id="ARBA00022574"/>
    </source>
</evidence>
<organism evidence="4 5">
    <name type="scientific">Paramecium sonneborni</name>
    <dbReference type="NCBI Taxonomy" id="65129"/>
    <lineage>
        <taxon>Eukaryota</taxon>
        <taxon>Sar</taxon>
        <taxon>Alveolata</taxon>
        <taxon>Ciliophora</taxon>
        <taxon>Intramacronucleata</taxon>
        <taxon>Oligohymenophorea</taxon>
        <taxon>Peniculida</taxon>
        <taxon>Parameciidae</taxon>
        <taxon>Paramecium</taxon>
    </lineage>
</organism>
<proteinExistence type="predicted"/>
<feature type="repeat" description="WD" evidence="3">
    <location>
        <begin position="176"/>
        <end position="217"/>
    </location>
</feature>
<dbReference type="GO" id="GO:0071013">
    <property type="term" value="C:catalytic step 2 spliceosome"/>
    <property type="evidence" value="ECO:0007669"/>
    <property type="project" value="TreeGrafter"/>
</dbReference>
<dbReference type="SMART" id="SM00320">
    <property type="entry name" value="WD40"/>
    <property type="match status" value="6"/>
</dbReference>
<comment type="caution">
    <text evidence="4">The sequence shown here is derived from an EMBL/GenBank/DDBJ whole genome shotgun (WGS) entry which is preliminary data.</text>
</comment>
<dbReference type="Pfam" id="PF00400">
    <property type="entry name" value="WD40"/>
    <property type="match status" value="4"/>
</dbReference>
<dbReference type="InterPro" id="IPR001680">
    <property type="entry name" value="WD40_rpt"/>
</dbReference>
<evidence type="ECO:0000256" key="2">
    <source>
        <dbReference type="ARBA" id="ARBA00022737"/>
    </source>
</evidence>
<keyword evidence="2" id="KW-0677">Repeat</keyword>
<evidence type="ECO:0008006" key="6">
    <source>
        <dbReference type="Google" id="ProtNLM"/>
    </source>
</evidence>
<dbReference type="PROSITE" id="PS50294">
    <property type="entry name" value="WD_REPEATS_REGION"/>
    <property type="match status" value="1"/>
</dbReference>
<reference evidence="4" key="1">
    <citation type="submission" date="2021-01" db="EMBL/GenBank/DDBJ databases">
        <authorList>
            <consortium name="Genoscope - CEA"/>
            <person name="William W."/>
        </authorList>
    </citation>
    <scope>NUCLEOTIDE SEQUENCE</scope>
</reference>
<dbReference type="PROSITE" id="PS00678">
    <property type="entry name" value="WD_REPEATS_1"/>
    <property type="match status" value="2"/>
</dbReference>
<dbReference type="PROSITE" id="PS50082">
    <property type="entry name" value="WD_REPEATS_2"/>
    <property type="match status" value="3"/>
</dbReference>
<name>A0A8S1RHA3_9CILI</name>
<accession>A0A8S1RHA3</accession>
<protein>
    <recommendedName>
        <fullName evidence="6">WD40-repeat-containing domain</fullName>
    </recommendedName>
</protein>
<dbReference type="EMBL" id="CAJJDN010000172">
    <property type="protein sequence ID" value="CAD8127047.1"/>
    <property type="molecule type" value="Genomic_DNA"/>
</dbReference>
<dbReference type="CDD" id="cd00200">
    <property type="entry name" value="WD40"/>
    <property type="match status" value="1"/>
</dbReference>
<dbReference type="InterPro" id="IPR019775">
    <property type="entry name" value="WD40_repeat_CS"/>
</dbReference>
<keyword evidence="5" id="KW-1185">Reference proteome</keyword>
<dbReference type="OrthoDB" id="285937at2759"/>
<dbReference type="InterPro" id="IPR052234">
    <property type="entry name" value="U5_snRNP_Component"/>
</dbReference>
<dbReference type="AlphaFoldDB" id="A0A8S1RHA3"/>
<feature type="repeat" description="WD" evidence="3">
    <location>
        <begin position="133"/>
        <end position="175"/>
    </location>
</feature>
<evidence type="ECO:0000313" key="4">
    <source>
        <dbReference type="EMBL" id="CAD8127047.1"/>
    </source>
</evidence>
<gene>
    <name evidence="4" type="ORF">PSON_ATCC_30995.1.T1720098</name>
</gene>
<evidence type="ECO:0000256" key="3">
    <source>
        <dbReference type="PROSITE-ProRule" id="PRU00221"/>
    </source>
</evidence>
<dbReference type="Proteomes" id="UP000692954">
    <property type="component" value="Unassembled WGS sequence"/>
</dbReference>
<dbReference type="PANTHER" id="PTHR44006:SF1">
    <property type="entry name" value="U5 SMALL NUCLEAR RIBONUCLEOPROTEIN 40 KDA PROTEIN"/>
    <property type="match status" value="1"/>
</dbReference>
<dbReference type="GO" id="GO:0003723">
    <property type="term" value="F:RNA binding"/>
    <property type="evidence" value="ECO:0007669"/>
    <property type="project" value="TreeGrafter"/>
</dbReference>
<feature type="repeat" description="WD" evidence="3">
    <location>
        <begin position="218"/>
        <end position="259"/>
    </location>
</feature>
<dbReference type="PANTHER" id="PTHR44006">
    <property type="entry name" value="U5 SMALL NUCLEAR RIBONUCLEOPROTEIN 40 KDA PROTEIN"/>
    <property type="match status" value="1"/>
</dbReference>